<dbReference type="GO" id="GO:0046872">
    <property type="term" value="F:metal ion binding"/>
    <property type="evidence" value="ECO:0007669"/>
    <property type="project" value="UniProtKB-KW"/>
</dbReference>
<proteinExistence type="inferred from homology"/>
<evidence type="ECO:0000256" key="6">
    <source>
        <dbReference type="HAMAP-Rule" id="MF_00063"/>
    </source>
</evidence>
<comment type="cofactor">
    <cofactor evidence="6">
        <name>[4Fe-4S] cluster</name>
        <dbReference type="ChEBI" id="CHEBI:49883"/>
    </cofactor>
    <text evidence="6">Binds 1 [4Fe-4S] cluster per subunit.</text>
</comment>
<feature type="binding site" evidence="6">
    <location>
        <position position="201"/>
    </location>
    <ligand>
        <name>[4Fe-4S] cluster</name>
        <dbReference type="ChEBI" id="CHEBI:49883"/>
    </ligand>
</feature>
<protein>
    <recommendedName>
        <fullName evidence="6">Adenosine 5'-phosphosulfate reductase</fullName>
        <shortName evidence="6">APS reductase</shortName>
        <ecNumber evidence="6">1.8.4.10</ecNumber>
    </recommendedName>
    <alternativeName>
        <fullName evidence="6">5'-adenylylsulfate reductase</fullName>
    </alternativeName>
    <alternativeName>
        <fullName evidence="6">Thioredoxin-dependent 5'-adenylylsulfate reductase</fullName>
    </alternativeName>
</protein>
<feature type="domain" description="Phosphoadenosine phosphosulphate reductase" evidence="7">
    <location>
        <begin position="33"/>
        <end position="207"/>
    </location>
</feature>
<dbReference type="HAMAP" id="MF_00063">
    <property type="entry name" value="CysH"/>
    <property type="match status" value="1"/>
</dbReference>
<comment type="catalytic activity">
    <reaction evidence="6">
        <text>[thioredoxin]-disulfide + sulfite + AMP + 2 H(+) = adenosine 5'-phosphosulfate + [thioredoxin]-dithiol</text>
        <dbReference type="Rhea" id="RHEA:21976"/>
        <dbReference type="Rhea" id="RHEA-COMP:10698"/>
        <dbReference type="Rhea" id="RHEA-COMP:10700"/>
        <dbReference type="ChEBI" id="CHEBI:15378"/>
        <dbReference type="ChEBI" id="CHEBI:17359"/>
        <dbReference type="ChEBI" id="CHEBI:29950"/>
        <dbReference type="ChEBI" id="CHEBI:50058"/>
        <dbReference type="ChEBI" id="CHEBI:58243"/>
        <dbReference type="ChEBI" id="CHEBI:456215"/>
        <dbReference type="EC" id="1.8.4.10"/>
    </reaction>
</comment>
<comment type="pathway">
    <text evidence="6">Sulfur metabolism; hydrogen sulfide biosynthesis; sulfite from sulfate.</text>
</comment>
<gene>
    <name evidence="6" type="primary">cysH</name>
    <name evidence="8" type="ORF">F1189_27410</name>
</gene>
<evidence type="ECO:0000256" key="1">
    <source>
        <dbReference type="ARBA" id="ARBA00009732"/>
    </source>
</evidence>
<dbReference type="InterPro" id="IPR014729">
    <property type="entry name" value="Rossmann-like_a/b/a_fold"/>
</dbReference>
<dbReference type="EC" id="1.8.4.10" evidence="6"/>
<reference evidence="8 9" key="1">
    <citation type="submission" date="2019-09" db="EMBL/GenBank/DDBJ databases">
        <title>Genome sequence of Rhodovastum atsumiense, a diverse member of the Acetobacteraceae family of non-sulfur purple photosynthetic bacteria.</title>
        <authorList>
            <person name="Meyer T."/>
            <person name="Kyndt J."/>
        </authorList>
    </citation>
    <scope>NUCLEOTIDE SEQUENCE [LARGE SCALE GENOMIC DNA]</scope>
    <source>
        <strain evidence="8 9">DSM 21279</strain>
    </source>
</reference>
<dbReference type="Pfam" id="PF01507">
    <property type="entry name" value="PAPS_reduct"/>
    <property type="match status" value="1"/>
</dbReference>
<dbReference type="Gene3D" id="3.40.50.620">
    <property type="entry name" value="HUPs"/>
    <property type="match status" value="1"/>
</dbReference>
<keyword evidence="6" id="KW-0963">Cytoplasm</keyword>
<comment type="subcellular location">
    <subcellularLocation>
        <location evidence="6">Cytoplasm</location>
    </subcellularLocation>
</comment>
<dbReference type="CDD" id="cd23945">
    <property type="entry name" value="PAPS_reductase"/>
    <property type="match status" value="1"/>
</dbReference>
<comment type="function">
    <text evidence="6">Catalyzes the formation of sulfite from adenosine 5'-phosphosulfate (APS) using thioredoxin as an electron donor.</text>
</comment>
<comment type="similarity">
    <text evidence="1 6">Belongs to the PAPS reductase family. CysH subfamily.</text>
</comment>
<evidence type="ECO:0000313" key="8">
    <source>
        <dbReference type="EMBL" id="KAA5608788.1"/>
    </source>
</evidence>
<dbReference type="InterPro" id="IPR004511">
    <property type="entry name" value="PAPS/APS_Rdtase"/>
</dbReference>
<evidence type="ECO:0000256" key="5">
    <source>
        <dbReference type="ARBA" id="ARBA00023014"/>
    </source>
</evidence>
<keyword evidence="9" id="KW-1185">Reference proteome</keyword>
<evidence type="ECO:0000256" key="4">
    <source>
        <dbReference type="ARBA" id="ARBA00023004"/>
    </source>
</evidence>
<accession>A0A5M6IML3</accession>
<keyword evidence="5 6" id="KW-0411">Iron-sulfur</keyword>
<dbReference type="PIRSF" id="PIRSF000857">
    <property type="entry name" value="PAPS_reductase"/>
    <property type="match status" value="1"/>
</dbReference>
<dbReference type="Proteomes" id="UP000325255">
    <property type="component" value="Unassembled WGS sequence"/>
</dbReference>
<dbReference type="EMBL" id="VWPK01000068">
    <property type="protein sequence ID" value="KAA5608788.1"/>
    <property type="molecule type" value="Genomic_DNA"/>
</dbReference>
<feature type="binding site" evidence="6">
    <location>
        <position position="204"/>
    </location>
    <ligand>
        <name>[4Fe-4S] cluster</name>
        <dbReference type="ChEBI" id="CHEBI:49883"/>
    </ligand>
</feature>
<dbReference type="NCBIfam" id="NF002537">
    <property type="entry name" value="PRK02090.1"/>
    <property type="match status" value="1"/>
</dbReference>
<organism evidence="8 9">
    <name type="scientific">Rhodovastum atsumiense</name>
    <dbReference type="NCBI Taxonomy" id="504468"/>
    <lineage>
        <taxon>Bacteria</taxon>
        <taxon>Pseudomonadati</taxon>
        <taxon>Pseudomonadota</taxon>
        <taxon>Alphaproteobacteria</taxon>
        <taxon>Acetobacterales</taxon>
        <taxon>Acetobacteraceae</taxon>
        <taxon>Rhodovastum</taxon>
    </lineage>
</organism>
<dbReference type="GO" id="GO:0005737">
    <property type="term" value="C:cytoplasm"/>
    <property type="evidence" value="ECO:0007669"/>
    <property type="project" value="UniProtKB-SubCell"/>
</dbReference>
<dbReference type="GO" id="GO:0051539">
    <property type="term" value="F:4 iron, 4 sulfur cluster binding"/>
    <property type="evidence" value="ECO:0007669"/>
    <property type="project" value="UniProtKB-UniRule"/>
</dbReference>
<evidence type="ECO:0000256" key="2">
    <source>
        <dbReference type="ARBA" id="ARBA00022723"/>
    </source>
</evidence>
<name>A0A5M6IML3_9PROT</name>
<keyword evidence="2 6" id="KW-0479">Metal-binding</keyword>
<comment type="caution">
    <text evidence="8">The sequence shown here is derived from an EMBL/GenBank/DDBJ whole genome shotgun (WGS) entry which is preliminary data.</text>
</comment>
<dbReference type="PANTHER" id="PTHR46482">
    <property type="entry name" value="5'-ADENYLYLSULFATE REDUCTASE 3, CHLOROPLASTIC"/>
    <property type="match status" value="1"/>
</dbReference>
<feature type="binding site" evidence="6">
    <location>
        <position position="119"/>
    </location>
    <ligand>
        <name>[4Fe-4S] cluster</name>
        <dbReference type="ChEBI" id="CHEBI:49883"/>
    </ligand>
</feature>
<dbReference type="GO" id="GO:0070814">
    <property type="term" value="P:hydrogen sulfide biosynthetic process"/>
    <property type="evidence" value="ECO:0007669"/>
    <property type="project" value="UniProtKB-UniRule"/>
</dbReference>
<dbReference type="SUPFAM" id="SSF52402">
    <property type="entry name" value="Adenine nucleotide alpha hydrolases-like"/>
    <property type="match status" value="1"/>
</dbReference>
<feature type="binding site" evidence="6">
    <location>
        <position position="118"/>
    </location>
    <ligand>
        <name>[4Fe-4S] cluster</name>
        <dbReference type="ChEBI" id="CHEBI:49883"/>
    </ligand>
</feature>
<evidence type="ECO:0000256" key="3">
    <source>
        <dbReference type="ARBA" id="ARBA00023002"/>
    </source>
</evidence>
<keyword evidence="4 6" id="KW-0408">Iron</keyword>
<evidence type="ECO:0000259" key="7">
    <source>
        <dbReference type="Pfam" id="PF01507"/>
    </source>
</evidence>
<dbReference type="PANTHER" id="PTHR46482:SF9">
    <property type="entry name" value="5'-ADENYLYLSULFATE REDUCTASE 1, CHLOROPLASTIC"/>
    <property type="match status" value="1"/>
</dbReference>
<sequence length="248" mass="27036">MTAADPAALASLWTDLDPAMRLASLRRALPGRLVLTTSFGAEDQVLTHLIATTGLQVTLVTLDTGRLFAQTYEVWAETERRYGLRVQAVCPDAGALEDLVAAQGINGFYDSPAARHACCGVRKLAPLRRALHGAAGWITGLRADQSGHRSELPFLERDPVHGLLKANPLRDWTRARVDEFLAHHAVPVNKLHAQGYASIGCAPCTRAIAPGEPERAGRWWWEQDSARECGLHVGPDGRLARTRRESVA</sequence>
<dbReference type="GO" id="GO:0004604">
    <property type="term" value="F:phosphoadenylyl-sulfate reductase (thioredoxin) activity"/>
    <property type="evidence" value="ECO:0007669"/>
    <property type="project" value="UniProtKB-UniRule"/>
</dbReference>
<evidence type="ECO:0000313" key="9">
    <source>
        <dbReference type="Proteomes" id="UP000325255"/>
    </source>
</evidence>
<dbReference type="GO" id="GO:0019379">
    <property type="term" value="P:sulfate assimilation, phosphoadenylyl sulfate reduction by phosphoadenylyl-sulfate reductase (thioredoxin)"/>
    <property type="evidence" value="ECO:0007669"/>
    <property type="project" value="UniProtKB-UniRule"/>
</dbReference>
<dbReference type="GO" id="GO:0043866">
    <property type="term" value="F:adenylyl-sulfate reductase (thioredoxin) activity"/>
    <property type="evidence" value="ECO:0007669"/>
    <property type="project" value="UniProtKB-EC"/>
</dbReference>
<dbReference type="AlphaFoldDB" id="A0A5M6IML3"/>
<keyword evidence="3 6" id="KW-0560">Oxidoreductase</keyword>
<dbReference type="InterPro" id="IPR002500">
    <property type="entry name" value="PAPS_reduct_dom"/>
</dbReference>
<feature type="active site" description="Nucleophile; cysteine thiosulfonate intermediate" evidence="6">
    <location>
        <position position="229"/>
    </location>
</feature>
<dbReference type="OrthoDB" id="9794018at2"/>